<feature type="transmembrane region" description="Helical" evidence="4">
    <location>
        <begin position="198"/>
        <end position="218"/>
    </location>
</feature>
<comment type="subcellular location">
    <subcellularLocation>
        <location evidence="1">Membrane</location>
        <topology evidence="1">Multi-pass membrane protein</topology>
    </subcellularLocation>
</comment>
<keyword evidence="4" id="KW-1133">Transmembrane helix</keyword>
<feature type="compositionally biased region" description="Low complexity" evidence="3">
    <location>
        <begin position="1"/>
        <end position="11"/>
    </location>
</feature>
<feature type="transmembrane region" description="Helical" evidence="4">
    <location>
        <begin position="275"/>
        <end position="297"/>
    </location>
</feature>
<feature type="transmembrane region" description="Helical" evidence="4">
    <location>
        <begin position="309"/>
        <end position="328"/>
    </location>
</feature>
<dbReference type="PANTHER" id="PTHR11360">
    <property type="entry name" value="MONOCARBOXYLATE TRANSPORTER"/>
    <property type="match status" value="1"/>
</dbReference>
<feature type="transmembrane region" description="Helical" evidence="4">
    <location>
        <begin position="401"/>
        <end position="421"/>
    </location>
</feature>
<dbReference type="InterPro" id="IPR036259">
    <property type="entry name" value="MFS_trans_sf"/>
</dbReference>
<keyword evidence="6" id="KW-1185">Reference proteome</keyword>
<dbReference type="Pfam" id="PF07690">
    <property type="entry name" value="MFS_1"/>
    <property type="match status" value="1"/>
</dbReference>
<dbReference type="AlphaFoldDB" id="A0A6A4I9M7"/>
<dbReference type="InterPro" id="IPR050327">
    <property type="entry name" value="Proton-linked_MCT"/>
</dbReference>
<feature type="transmembrane region" description="Helical" evidence="4">
    <location>
        <begin position="111"/>
        <end position="129"/>
    </location>
</feature>
<sequence length="461" mass="49156">MDINSSSASSRGSKHSNKNDVQETVIPVRFHDRDENRADSYRDSEVGSGSRSPTSAIAAAATVGPDFPDGGLRAWLIVVGVTSLRFGYVNTWGVFQSYYEQTLLKDHSPSSIAWIGSLQICLVFLPALFSGRLFDLGIFKLPFIAASALLVASTFLVAECTQYWQFVLCQGLATGLGVGMVFAPSLSIIGHWFKQKRGIAMGLTTFGSSLGGTFFPIVARRLIPAVGFPWTMRILGFILLFSLSIPCLTLARRLPPKAVSGGLFNFKAFRDSPPFTLYVGATICLFLGLFTVLTYIDISAVTYGVSSDYSFYLVAITNASSAVGRLVTGLAVDKTGAINFIAPTTFFAGIITFAWPFARSGSSFTAIAVLYGFASGTIVSGFLIPAFLLGEVSDIGRRTGMIMTMGALGGLFGTPISGALINSETGGFKGAAYFAGSMVILSGILMLATRHLVLGKLWGKF</sequence>
<dbReference type="PANTHER" id="PTHR11360:SF234">
    <property type="entry name" value="MFS-TYPE TRANSPORTER DBAD-RELATED"/>
    <property type="match status" value="1"/>
</dbReference>
<dbReference type="EMBL" id="ML769396">
    <property type="protein sequence ID" value="KAE9407326.1"/>
    <property type="molecule type" value="Genomic_DNA"/>
</dbReference>
<accession>A0A6A4I9M7</accession>
<name>A0A6A4I9M7_9AGAR</name>
<feature type="transmembrane region" description="Helical" evidence="4">
    <location>
        <begin position="340"/>
        <end position="358"/>
    </location>
</feature>
<organism evidence="5 6">
    <name type="scientific">Gymnopus androsaceus JB14</name>
    <dbReference type="NCBI Taxonomy" id="1447944"/>
    <lineage>
        <taxon>Eukaryota</taxon>
        <taxon>Fungi</taxon>
        <taxon>Dikarya</taxon>
        <taxon>Basidiomycota</taxon>
        <taxon>Agaricomycotina</taxon>
        <taxon>Agaricomycetes</taxon>
        <taxon>Agaricomycetidae</taxon>
        <taxon>Agaricales</taxon>
        <taxon>Marasmiineae</taxon>
        <taxon>Omphalotaceae</taxon>
        <taxon>Gymnopus</taxon>
    </lineage>
</organism>
<keyword evidence="4" id="KW-0812">Transmembrane</keyword>
<feature type="transmembrane region" description="Helical" evidence="4">
    <location>
        <begin position="433"/>
        <end position="453"/>
    </location>
</feature>
<proteinExistence type="inferred from homology"/>
<keyword evidence="4" id="KW-0472">Membrane</keyword>
<feature type="transmembrane region" description="Helical" evidence="4">
    <location>
        <begin position="230"/>
        <end position="254"/>
    </location>
</feature>
<gene>
    <name evidence="5" type="ORF">BT96DRAFT_1042006</name>
</gene>
<evidence type="ECO:0000256" key="2">
    <source>
        <dbReference type="ARBA" id="ARBA00006727"/>
    </source>
</evidence>
<evidence type="ECO:0000313" key="6">
    <source>
        <dbReference type="Proteomes" id="UP000799118"/>
    </source>
</evidence>
<feature type="transmembrane region" description="Helical" evidence="4">
    <location>
        <begin position="74"/>
        <end position="99"/>
    </location>
</feature>
<evidence type="ECO:0000256" key="1">
    <source>
        <dbReference type="ARBA" id="ARBA00004141"/>
    </source>
</evidence>
<protein>
    <submittedName>
        <fullName evidence="5">MFS general substrate transporter</fullName>
    </submittedName>
</protein>
<dbReference type="Gene3D" id="1.20.1250.20">
    <property type="entry name" value="MFS general substrate transporter like domains"/>
    <property type="match status" value="2"/>
</dbReference>
<comment type="similarity">
    <text evidence="2">Belongs to the major facilitator superfamily. Monocarboxylate porter (TC 2.A.1.13) family.</text>
</comment>
<evidence type="ECO:0000256" key="3">
    <source>
        <dbReference type="SAM" id="MobiDB-lite"/>
    </source>
</evidence>
<dbReference type="InterPro" id="IPR011701">
    <property type="entry name" value="MFS"/>
</dbReference>
<feature type="transmembrane region" description="Helical" evidence="4">
    <location>
        <begin position="141"/>
        <end position="158"/>
    </location>
</feature>
<feature type="transmembrane region" description="Helical" evidence="4">
    <location>
        <begin position="164"/>
        <end position="186"/>
    </location>
</feature>
<feature type="compositionally biased region" description="Basic and acidic residues" evidence="3">
    <location>
        <begin position="29"/>
        <end position="45"/>
    </location>
</feature>
<reference evidence="5" key="1">
    <citation type="journal article" date="2019" name="Environ. Microbiol.">
        <title>Fungal ecological strategies reflected in gene transcription - a case study of two litter decomposers.</title>
        <authorList>
            <person name="Barbi F."/>
            <person name="Kohler A."/>
            <person name="Barry K."/>
            <person name="Baskaran P."/>
            <person name="Daum C."/>
            <person name="Fauchery L."/>
            <person name="Ihrmark K."/>
            <person name="Kuo A."/>
            <person name="LaButti K."/>
            <person name="Lipzen A."/>
            <person name="Morin E."/>
            <person name="Grigoriev I.V."/>
            <person name="Henrissat B."/>
            <person name="Lindahl B."/>
            <person name="Martin F."/>
        </authorList>
    </citation>
    <scope>NUCLEOTIDE SEQUENCE</scope>
    <source>
        <strain evidence="5">JB14</strain>
    </source>
</reference>
<evidence type="ECO:0000256" key="4">
    <source>
        <dbReference type="SAM" id="Phobius"/>
    </source>
</evidence>
<dbReference type="Proteomes" id="UP000799118">
    <property type="component" value="Unassembled WGS sequence"/>
</dbReference>
<dbReference type="SUPFAM" id="SSF103473">
    <property type="entry name" value="MFS general substrate transporter"/>
    <property type="match status" value="1"/>
</dbReference>
<dbReference type="GO" id="GO:0016020">
    <property type="term" value="C:membrane"/>
    <property type="evidence" value="ECO:0007669"/>
    <property type="project" value="UniProtKB-SubCell"/>
</dbReference>
<feature type="region of interest" description="Disordered" evidence="3">
    <location>
        <begin position="1"/>
        <end position="52"/>
    </location>
</feature>
<dbReference type="GO" id="GO:0022857">
    <property type="term" value="F:transmembrane transporter activity"/>
    <property type="evidence" value="ECO:0007669"/>
    <property type="project" value="InterPro"/>
</dbReference>
<evidence type="ECO:0000313" key="5">
    <source>
        <dbReference type="EMBL" id="KAE9407326.1"/>
    </source>
</evidence>
<dbReference type="OrthoDB" id="6509908at2759"/>
<feature type="transmembrane region" description="Helical" evidence="4">
    <location>
        <begin position="364"/>
        <end position="389"/>
    </location>
</feature>